<dbReference type="Pfam" id="PF10199">
    <property type="entry name" value="Adaptin_binding"/>
    <property type="match status" value="1"/>
</dbReference>
<dbReference type="PANTHER" id="PTHR14659">
    <property type="entry name" value="ALPHA- AND GAMMA-ADAPTIN-BINDING PROTEIN P34"/>
    <property type="match status" value="1"/>
</dbReference>
<dbReference type="InterPro" id="IPR019341">
    <property type="entry name" value="Alpha/Gamma-adaptin-bd_p34"/>
</dbReference>
<dbReference type="PANTHER" id="PTHR14659:SF1">
    <property type="entry name" value="ALPHA- AND GAMMA-ADAPTIN-BINDING PROTEIN P34"/>
    <property type="match status" value="1"/>
</dbReference>
<dbReference type="AlphaFoldDB" id="A0A0C9QMT9"/>
<dbReference type="Gene3D" id="3.40.50.11960">
    <property type="match status" value="1"/>
</dbReference>
<proteinExistence type="predicted"/>
<accession>A0A0C9QMT9</accession>
<evidence type="ECO:0000313" key="1">
    <source>
        <dbReference type="EMBL" id="JAG71739.1"/>
    </source>
</evidence>
<sequence>MDLPRILVVSCQGDKSSNLAKDIGGKFLAEDSRVKYFAWDIDNKYYKAQVLLCTTDQLPLELSVDGIEAVILCYDGKETDSLDSYTTLVETLTDADVLLLACDSFSDAARRDKATEWCHSHKFELVDMELPAESSENMEEDIEQENNGIERIIEALHTHCWPNRELKGLNNGRISTSNEPDVSDVESQLENIRLHPNRDPANHLLMESVLDGIMGEENADFGELFGQLMAMKEHAASLSSSNRKEAAEQLVTAFWRAMGGDPGEIEDLALSSELSPLCSRYVTLADCSRIFLYFSTRSPMEILLLFSLFSILWRLGLDPTVSLISIFSEIVDNSLTISVELKAGLST</sequence>
<organism evidence="1">
    <name type="scientific">Fopius arisanus</name>
    <dbReference type="NCBI Taxonomy" id="64838"/>
    <lineage>
        <taxon>Eukaryota</taxon>
        <taxon>Metazoa</taxon>
        <taxon>Ecdysozoa</taxon>
        <taxon>Arthropoda</taxon>
        <taxon>Hexapoda</taxon>
        <taxon>Insecta</taxon>
        <taxon>Pterygota</taxon>
        <taxon>Neoptera</taxon>
        <taxon>Endopterygota</taxon>
        <taxon>Hymenoptera</taxon>
        <taxon>Apocrita</taxon>
        <taxon>Ichneumonoidea</taxon>
        <taxon>Braconidae</taxon>
        <taxon>Opiinae</taxon>
        <taxon>Fopius</taxon>
    </lineage>
</organism>
<name>A0A0C9QMT9_9HYME</name>
<protein>
    <submittedName>
        <fullName evidence="1">AAGAB_1 protein</fullName>
    </submittedName>
</protein>
<dbReference type="EMBL" id="GBYB01001972">
    <property type="protein sequence ID" value="JAG71739.1"/>
    <property type="molecule type" value="Transcribed_RNA"/>
</dbReference>
<gene>
    <name evidence="1" type="primary">AAGAB_1</name>
    <name evidence="1" type="ORF">g.56354</name>
</gene>
<reference evidence="1" key="1">
    <citation type="submission" date="2015-01" db="EMBL/GenBank/DDBJ databases">
        <title>Transcriptome Assembly of Fopius arisanus.</title>
        <authorList>
            <person name="Geib S."/>
        </authorList>
    </citation>
    <scope>NUCLEOTIDE SEQUENCE</scope>
</reference>